<dbReference type="EMBL" id="JAINUG010001413">
    <property type="protein sequence ID" value="KAJ8355324.1"/>
    <property type="molecule type" value="Genomic_DNA"/>
</dbReference>
<organism evidence="1 2">
    <name type="scientific">Aldrovandia affinis</name>
    <dbReference type="NCBI Taxonomy" id="143900"/>
    <lineage>
        <taxon>Eukaryota</taxon>
        <taxon>Metazoa</taxon>
        <taxon>Chordata</taxon>
        <taxon>Craniata</taxon>
        <taxon>Vertebrata</taxon>
        <taxon>Euteleostomi</taxon>
        <taxon>Actinopterygii</taxon>
        <taxon>Neopterygii</taxon>
        <taxon>Teleostei</taxon>
        <taxon>Notacanthiformes</taxon>
        <taxon>Halosauridae</taxon>
        <taxon>Aldrovandia</taxon>
    </lineage>
</organism>
<evidence type="ECO:0000313" key="1">
    <source>
        <dbReference type="EMBL" id="KAJ8355324.1"/>
    </source>
</evidence>
<evidence type="ECO:0000313" key="2">
    <source>
        <dbReference type="Proteomes" id="UP001221898"/>
    </source>
</evidence>
<keyword evidence="2" id="KW-1185">Reference proteome</keyword>
<accession>A0AAD7R3S7</accession>
<protein>
    <submittedName>
        <fullName evidence="1">Uncharacterized protein</fullName>
    </submittedName>
</protein>
<gene>
    <name evidence="1" type="ORF">AAFF_G00069780</name>
</gene>
<name>A0AAD7R3S7_9TELE</name>
<reference evidence="1" key="1">
    <citation type="journal article" date="2023" name="Science">
        <title>Genome structures resolve the early diversification of teleost fishes.</title>
        <authorList>
            <person name="Parey E."/>
            <person name="Louis A."/>
            <person name="Montfort J."/>
            <person name="Bouchez O."/>
            <person name="Roques C."/>
            <person name="Iampietro C."/>
            <person name="Lluch J."/>
            <person name="Castinel A."/>
            <person name="Donnadieu C."/>
            <person name="Desvignes T."/>
            <person name="Floi Bucao C."/>
            <person name="Jouanno E."/>
            <person name="Wen M."/>
            <person name="Mejri S."/>
            <person name="Dirks R."/>
            <person name="Jansen H."/>
            <person name="Henkel C."/>
            <person name="Chen W.J."/>
            <person name="Zahm M."/>
            <person name="Cabau C."/>
            <person name="Klopp C."/>
            <person name="Thompson A.W."/>
            <person name="Robinson-Rechavi M."/>
            <person name="Braasch I."/>
            <person name="Lecointre G."/>
            <person name="Bobe J."/>
            <person name="Postlethwait J.H."/>
            <person name="Berthelot C."/>
            <person name="Roest Crollius H."/>
            <person name="Guiguen Y."/>
        </authorList>
    </citation>
    <scope>NUCLEOTIDE SEQUENCE</scope>
    <source>
        <strain evidence="1">NC1722</strain>
    </source>
</reference>
<comment type="caution">
    <text evidence="1">The sequence shown here is derived from an EMBL/GenBank/DDBJ whole genome shotgun (WGS) entry which is preliminary data.</text>
</comment>
<dbReference type="Proteomes" id="UP001221898">
    <property type="component" value="Unassembled WGS sequence"/>
</dbReference>
<sequence>MDLPCYPKTSGKSGLHVLIPMGSGLDTINRSSLANSSHAWSKHGRVTSQQRCETQETETGRCTSTTCRTVEEVDRVPYSVRPVAGATVSAPSVTSVSAYDGDGRLRSEGWTITTHTVALRCSPNVEFLFDYLDHDRLPGRIDRARDDALLIGERRCNYRIWNLTRLKRIKIGDHVVAAIWPTSTGEER</sequence>
<dbReference type="AlphaFoldDB" id="A0AAD7R3S7"/>
<dbReference type="Gene3D" id="3.30.70.3300">
    <property type="match status" value="1"/>
</dbReference>
<proteinExistence type="predicted"/>